<evidence type="ECO:0000313" key="8">
    <source>
        <dbReference type="EMBL" id="VDC27758.1"/>
    </source>
</evidence>
<comment type="similarity">
    <text evidence="1">Belongs to the sigma-70 factor family. ECF subfamily.</text>
</comment>
<dbReference type="CDD" id="cd06171">
    <property type="entry name" value="Sigma70_r4"/>
    <property type="match status" value="1"/>
</dbReference>
<dbReference type="RefSeq" id="WP_160118979.1">
    <property type="nucleotide sequence ID" value="NZ_CBCRYA010000007.1"/>
</dbReference>
<evidence type="ECO:0000256" key="3">
    <source>
        <dbReference type="ARBA" id="ARBA00023082"/>
    </source>
</evidence>
<dbReference type="SUPFAM" id="SSF88659">
    <property type="entry name" value="Sigma3 and sigma4 domains of RNA polymerase sigma factors"/>
    <property type="match status" value="1"/>
</dbReference>
<dbReference type="PANTHER" id="PTHR43133:SF8">
    <property type="entry name" value="RNA POLYMERASE SIGMA FACTOR HI_1459-RELATED"/>
    <property type="match status" value="1"/>
</dbReference>
<dbReference type="InterPro" id="IPR013325">
    <property type="entry name" value="RNA_pol_sigma_r2"/>
</dbReference>
<dbReference type="PANTHER" id="PTHR43133">
    <property type="entry name" value="RNA POLYMERASE ECF-TYPE SIGMA FACTO"/>
    <property type="match status" value="1"/>
</dbReference>
<dbReference type="Pfam" id="PF08281">
    <property type="entry name" value="Sigma70_r4_2"/>
    <property type="match status" value="1"/>
</dbReference>
<evidence type="ECO:0000256" key="1">
    <source>
        <dbReference type="ARBA" id="ARBA00010641"/>
    </source>
</evidence>
<evidence type="ECO:0000259" key="7">
    <source>
        <dbReference type="Pfam" id="PF08281"/>
    </source>
</evidence>
<dbReference type="InterPro" id="IPR036388">
    <property type="entry name" value="WH-like_DNA-bd_sf"/>
</dbReference>
<dbReference type="Gene3D" id="1.10.10.10">
    <property type="entry name" value="Winged helix-like DNA-binding domain superfamily/Winged helix DNA-binding domain"/>
    <property type="match status" value="1"/>
</dbReference>
<dbReference type="GO" id="GO:0016987">
    <property type="term" value="F:sigma factor activity"/>
    <property type="evidence" value="ECO:0007669"/>
    <property type="project" value="UniProtKB-KW"/>
</dbReference>
<dbReference type="OrthoDB" id="4184921at2"/>
<dbReference type="Pfam" id="PF04542">
    <property type="entry name" value="Sigma70_r2"/>
    <property type="match status" value="1"/>
</dbReference>
<dbReference type="GO" id="GO:0006352">
    <property type="term" value="P:DNA-templated transcription initiation"/>
    <property type="evidence" value="ECO:0007669"/>
    <property type="project" value="InterPro"/>
</dbReference>
<feature type="domain" description="RNA polymerase sigma-70 region 2" evidence="6">
    <location>
        <begin position="15"/>
        <end position="79"/>
    </location>
</feature>
<keyword evidence="5" id="KW-0804">Transcription</keyword>
<dbReference type="AlphaFoldDB" id="A0A3P5X110"/>
<dbReference type="EMBL" id="UXAU01000026">
    <property type="protein sequence ID" value="VDC27758.1"/>
    <property type="molecule type" value="Genomic_DNA"/>
</dbReference>
<dbReference type="GO" id="GO:0003677">
    <property type="term" value="F:DNA binding"/>
    <property type="evidence" value="ECO:0007669"/>
    <property type="project" value="UniProtKB-KW"/>
</dbReference>
<accession>A0A3P5X110</accession>
<sequence>MGTEIRTARVENATREHAPALLAYFARRVDQPHDAADLLAETLLVLWRRASALPVEDTEVRPWMFGIGRNVLMHYRRRALRQRAISDKLRSILSATPRPGFSDTAEHDALHRAIASLDAVDQDIIGLVHWDGFSLVEVSRIMKMKEGTVRSRYHRARTVLRIQIEQHLTHR</sequence>
<keyword evidence="3" id="KW-0731">Sigma factor</keyword>
<organism evidence="8 9">
    <name type="scientific">Arthrobacter ulcerisalmonis</name>
    <dbReference type="NCBI Taxonomy" id="2483813"/>
    <lineage>
        <taxon>Bacteria</taxon>
        <taxon>Bacillati</taxon>
        <taxon>Actinomycetota</taxon>
        <taxon>Actinomycetes</taxon>
        <taxon>Micrococcales</taxon>
        <taxon>Micrococcaceae</taxon>
        <taxon>Arthrobacter</taxon>
    </lineage>
</organism>
<dbReference type="InterPro" id="IPR014284">
    <property type="entry name" value="RNA_pol_sigma-70_dom"/>
</dbReference>
<gene>
    <name evidence="8" type="primary">sigL_2</name>
    <name evidence="8" type="ORF">PSET11_02040</name>
</gene>
<evidence type="ECO:0000256" key="4">
    <source>
        <dbReference type="ARBA" id="ARBA00023125"/>
    </source>
</evidence>
<dbReference type="Proteomes" id="UP000280861">
    <property type="component" value="Unassembled WGS sequence"/>
</dbReference>
<proteinExistence type="inferred from homology"/>
<evidence type="ECO:0000313" key="9">
    <source>
        <dbReference type="Proteomes" id="UP000280861"/>
    </source>
</evidence>
<dbReference type="NCBIfam" id="TIGR02937">
    <property type="entry name" value="sigma70-ECF"/>
    <property type="match status" value="1"/>
</dbReference>
<protein>
    <submittedName>
        <fullName evidence="8">ECF RNA polymerase sigma factor SigL</fullName>
    </submittedName>
</protein>
<evidence type="ECO:0000256" key="2">
    <source>
        <dbReference type="ARBA" id="ARBA00023015"/>
    </source>
</evidence>
<feature type="domain" description="RNA polymerase sigma factor 70 region 4 type 2" evidence="7">
    <location>
        <begin position="108"/>
        <end position="158"/>
    </location>
</feature>
<dbReference type="InterPro" id="IPR039425">
    <property type="entry name" value="RNA_pol_sigma-70-like"/>
</dbReference>
<evidence type="ECO:0000256" key="5">
    <source>
        <dbReference type="ARBA" id="ARBA00023163"/>
    </source>
</evidence>
<dbReference type="InterPro" id="IPR007627">
    <property type="entry name" value="RNA_pol_sigma70_r2"/>
</dbReference>
<dbReference type="Gene3D" id="1.10.1740.10">
    <property type="match status" value="1"/>
</dbReference>
<keyword evidence="9" id="KW-1185">Reference proteome</keyword>
<evidence type="ECO:0000259" key="6">
    <source>
        <dbReference type="Pfam" id="PF04542"/>
    </source>
</evidence>
<keyword evidence="2" id="KW-0805">Transcription regulation</keyword>
<reference evidence="8 9" key="1">
    <citation type="submission" date="2018-11" db="EMBL/GenBank/DDBJ databases">
        <authorList>
            <person name="Criscuolo A."/>
        </authorList>
    </citation>
    <scope>NUCLEOTIDE SEQUENCE [LARGE SCALE GENOMIC DNA]</scope>
    <source>
        <strain evidence="8">AT11b</strain>
    </source>
</reference>
<dbReference type="InterPro" id="IPR013249">
    <property type="entry name" value="RNA_pol_sigma70_r4_t2"/>
</dbReference>
<name>A0A3P5X110_9MICC</name>
<dbReference type="SUPFAM" id="SSF88946">
    <property type="entry name" value="Sigma2 domain of RNA polymerase sigma factors"/>
    <property type="match status" value="1"/>
</dbReference>
<keyword evidence="4" id="KW-0238">DNA-binding</keyword>
<dbReference type="InterPro" id="IPR013324">
    <property type="entry name" value="RNA_pol_sigma_r3/r4-like"/>
</dbReference>